<dbReference type="InterPro" id="IPR006439">
    <property type="entry name" value="HAD-SF_hydro_IA"/>
</dbReference>
<name>A0A7X4W9C9_9GAMM</name>
<reference evidence="5 6" key="1">
    <citation type="submission" date="2017-05" db="EMBL/GenBank/DDBJ databases">
        <title>High clonality and local adaptation shapes Vibrionaceae linages within an endangered oasis.</title>
        <authorList>
            <person name="Vazquez-Rosas-Landa M."/>
        </authorList>
    </citation>
    <scope>NUCLEOTIDE SEQUENCE [LARGE SCALE GENOMIC DNA]</scope>
    <source>
        <strain evidence="5 6">P46_P4S1P180</strain>
    </source>
</reference>
<protein>
    <submittedName>
        <fullName evidence="5">HAD-IA family hydrolase</fullName>
    </submittedName>
</protein>
<dbReference type="GO" id="GO:0046872">
    <property type="term" value="F:metal ion binding"/>
    <property type="evidence" value="ECO:0007669"/>
    <property type="project" value="UniProtKB-KW"/>
</dbReference>
<keyword evidence="1" id="KW-0479">Metal-binding</keyword>
<evidence type="ECO:0000313" key="5">
    <source>
        <dbReference type="EMBL" id="NAW64192.1"/>
    </source>
</evidence>
<evidence type="ECO:0000256" key="3">
    <source>
        <dbReference type="ARBA" id="ARBA00022842"/>
    </source>
</evidence>
<sequence>MWEYRIDAVLFDLDGTLLDTAPDMARAANRVLADYDVQPLTAAQIQANTSYGANGLLKAGFGTIPAHLNPMHLRQQFLDYYHDEICLKTSMYEGIDSLLFYLNENKVPWGIMTNKPGFLTQRLLPYFPVLSEAEVVVCGDTLDKAKPHPDPLWHACQLLHIPPENCLYIGDIEKDMIAARAARMPGAVAGWGYIGDEHRPDLWQAQAILPDPAALIPILEQHNCNESAFFNQSCCTQK</sequence>
<dbReference type="GO" id="GO:0008967">
    <property type="term" value="F:phosphoglycolate phosphatase activity"/>
    <property type="evidence" value="ECO:0007669"/>
    <property type="project" value="TreeGrafter"/>
</dbReference>
<dbReference type="AlphaFoldDB" id="A0A7X4W9C9"/>
<dbReference type="Pfam" id="PF13419">
    <property type="entry name" value="HAD_2"/>
    <property type="match status" value="1"/>
</dbReference>
<evidence type="ECO:0000256" key="4">
    <source>
        <dbReference type="ARBA" id="ARBA00023277"/>
    </source>
</evidence>
<dbReference type="SUPFAM" id="SSF56784">
    <property type="entry name" value="HAD-like"/>
    <property type="match status" value="1"/>
</dbReference>
<dbReference type="Gene3D" id="1.10.150.240">
    <property type="entry name" value="Putative phosphatase, domain 2"/>
    <property type="match status" value="1"/>
</dbReference>
<keyword evidence="2 5" id="KW-0378">Hydrolase</keyword>
<dbReference type="PANTHER" id="PTHR43434:SF23">
    <property type="entry name" value="PHOSPHOGLYCOLATE PHOSPHATASE"/>
    <property type="match status" value="1"/>
</dbReference>
<dbReference type="PANTHER" id="PTHR43434">
    <property type="entry name" value="PHOSPHOGLYCOLATE PHOSPHATASE"/>
    <property type="match status" value="1"/>
</dbReference>
<dbReference type="InterPro" id="IPR041492">
    <property type="entry name" value="HAD_2"/>
</dbReference>
<dbReference type="InterPro" id="IPR023198">
    <property type="entry name" value="PGP-like_dom2"/>
</dbReference>
<dbReference type="Proteomes" id="UP000465712">
    <property type="component" value="Unassembled WGS sequence"/>
</dbReference>
<dbReference type="SFLD" id="SFLDG01129">
    <property type="entry name" value="C1.5:_HAD__Beta-PGM__Phosphata"/>
    <property type="match status" value="1"/>
</dbReference>
<dbReference type="InterPro" id="IPR023214">
    <property type="entry name" value="HAD_sf"/>
</dbReference>
<dbReference type="EMBL" id="WXWW01000047">
    <property type="protein sequence ID" value="NAW64192.1"/>
    <property type="molecule type" value="Genomic_DNA"/>
</dbReference>
<dbReference type="GO" id="GO:0006281">
    <property type="term" value="P:DNA repair"/>
    <property type="evidence" value="ECO:0007669"/>
    <property type="project" value="TreeGrafter"/>
</dbReference>
<keyword evidence="4" id="KW-0119">Carbohydrate metabolism</keyword>
<dbReference type="InterPro" id="IPR036412">
    <property type="entry name" value="HAD-like_sf"/>
</dbReference>
<evidence type="ECO:0000256" key="2">
    <source>
        <dbReference type="ARBA" id="ARBA00022801"/>
    </source>
</evidence>
<evidence type="ECO:0000256" key="1">
    <source>
        <dbReference type="ARBA" id="ARBA00022723"/>
    </source>
</evidence>
<dbReference type="Gene3D" id="3.40.50.1000">
    <property type="entry name" value="HAD superfamily/HAD-like"/>
    <property type="match status" value="1"/>
</dbReference>
<keyword evidence="3" id="KW-0460">Magnesium</keyword>
<dbReference type="GO" id="GO:0005829">
    <property type="term" value="C:cytosol"/>
    <property type="evidence" value="ECO:0007669"/>
    <property type="project" value="TreeGrafter"/>
</dbReference>
<proteinExistence type="predicted"/>
<dbReference type="SFLD" id="SFLDS00003">
    <property type="entry name" value="Haloacid_Dehalogenase"/>
    <property type="match status" value="1"/>
</dbReference>
<evidence type="ECO:0000313" key="6">
    <source>
        <dbReference type="Proteomes" id="UP000465712"/>
    </source>
</evidence>
<dbReference type="InterPro" id="IPR050155">
    <property type="entry name" value="HAD-like_hydrolase_sf"/>
</dbReference>
<gene>
    <name evidence="5" type="ORF">CAG72_03080</name>
</gene>
<dbReference type="NCBIfam" id="TIGR01549">
    <property type="entry name" value="HAD-SF-IA-v1"/>
    <property type="match status" value="1"/>
</dbReference>
<organism evidence="5 6">
    <name type="scientific">Photobacterium halotolerans</name>
    <dbReference type="NCBI Taxonomy" id="265726"/>
    <lineage>
        <taxon>Bacteria</taxon>
        <taxon>Pseudomonadati</taxon>
        <taxon>Pseudomonadota</taxon>
        <taxon>Gammaproteobacteria</taxon>
        <taxon>Vibrionales</taxon>
        <taxon>Vibrionaceae</taxon>
        <taxon>Photobacterium</taxon>
    </lineage>
</organism>
<accession>A0A7X4W9C9</accession>
<dbReference type="RefSeq" id="WP_161442779.1">
    <property type="nucleotide sequence ID" value="NZ_WXWW01000047.1"/>
</dbReference>
<comment type="caution">
    <text evidence="5">The sequence shown here is derived from an EMBL/GenBank/DDBJ whole genome shotgun (WGS) entry which is preliminary data.</text>
</comment>